<feature type="compositionally biased region" description="Gly residues" evidence="7">
    <location>
        <begin position="13"/>
        <end position="25"/>
    </location>
</feature>
<dbReference type="PROSITE" id="PS50850">
    <property type="entry name" value="MFS"/>
    <property type="match status" value="1"/>
</dbReference>
<gene>
    <name evidence="10" type="ORF">GCM10010508_11120</name>
</gene>
<comment type="subcellular location">
    <subcellularLocation>
        <location evidence="1">Cell inner membrane</location>
        <topology evidence="1">Multi-pass membrane protein</topology>
    </subcellularLocation>
</comment>
<feature type="transmembrane region" description="Helical" evidence="8">
    <location>
        <begin position="283"/>
        <end position="299"/>
    </location>
</feature>
<sequence>MDTSESTDSGTAPGAGTGADPGAGAGADAAESAAPDGPAARGAASGPAVPDPAAPVRRGWRRWAMDTRPLHRPAFRRLWSSTIVTAVGSQLTAVAVPKQIYDITGSSAWVGYASLAGLVPMVVFALWGGAVADTVDRRKLLLVTNSGIAVTSLLFWAQAASGLGSVAVLMVLLAVQQAFFGLNSPARNASIARLVPAEELPAANALGSTVMQTGLVAGPLLAGALIPVIGLPELYLIDAVALCVTVWAVLRLPALPPLTASAARGAGLREIAAGFRYISGHRVLLLSFLADIIAMVLGMPRALFPQLAAQTYAPYGEGLALGLLFAAIPIGAVAGGLFSGTFSRARRHGWMVIGAVIAWGVAVAGSGLSSSLWVAVAFLAVAGVADMVSMVFRGAILLSAATDEMRGRMQGVFTVVVAGGPRLADVLHGTAGSVLGPRAAVTGGGLLVVVLMMVLAGAVPALRRYRV</sequence>
<organism evidence="10 11">
    <name type="scientific">Streptomyces naganishii JCM 4654</name>
    <dbReference type="NCBI Taxonomy" id="1306179"/>
    <lineage>
        <taxon>Bacteria</taxon>
        <taxon>Bacillati</taxon>
        <taxon>Actinomycetota</taxon>
        <taxon>Actinomycetes</taxon>
        <taxon>Kitasatosporales</taxon>
        <taxon>Streptomycetaceae</taxon>
        <taxon>Streptomyces</taxon>
    </lineage>
</organism>
<dbReference type="SUPFAM" id="SSF103473">
    <property type="entry name" value="MFS general substrate transporter"/>
    <property type="match status" value="1"/>
</dbReference>
<evidence type="ECO:0000256" key="3">
    <source>
        <dbReference type="ARBA" id="ARBA00022475"/>
    </source>
</evidence>
<dbReference type="InterPro" id="IPR010290">
    <property type="entry name" value="TM_effector"/>
</dbReference>
<reference evidence="10" key="1">
    <citation type="journal article" date="2014" name="Int. J. Syst. Evol. Microbiol.">
        <title>Complete genome sequence of Corynebacterium casei LMG S-19264T (=DSM 44701T), isolated from a smear-ripened cheese.</title>
        <authorList>
            <consortium name="US DOE Joint Genome Institute (JGI-PGF)"/>
            <person name="Walter F."/>
            <person name="Albersmeier A."/>
            <person name="Kalinowski J."/>
            <person name="Ruckert C."/>
        </authorList>
    </citation>
    <scope>NUCLEOTIDE SEQUENCE</scope>
    <source>
        <strain evidence="10">JCM 4654</strain>
    </source>
</reference>
<comment type="caution">
    <text evidence="10">The sequence shown here is derived from an EMBL/GenBank/DDBJ whole genome shotgun (WGS) entry which is preliminary data.</text>
</comment>
<dbReference type="Proteomes" id="UP000608955">
    <property type="component" value="Unassembled WGS sequence"/>
</dbReference>
<dbReference type="AlphaFoldDB" id="A0A919CU01"/>
<reference evidence="10" key="2">
    <citation type="submission" date="2020-09" db="EMBL/GenBank/DDBJ databases">
        <authorList>
            <person name="Sun Q."/>
            <person name="Ohkuma M."/>
        </authorList>
    </citation>
    <scope>NUCLEOTIDE SEQUENCE</scope>
    <source>
        <strain evidence="10">JCM 4654</strain>
    </source>
</reference>
<evidence type="ECO:0000256" key="1">
    <source>
        <dbReference type="ARBA" id="ARBA00004429"/>
    </source>
</evidence>
<evidence type="ECO:0000313" key="10">
    <source>
        <dbReference type="EMBL" id="GHD85867.1"/>
    </source>
</evidence>
<dbReference type="Pfam" id="PF05977">
    <property type="entry name" value="MFS_3"/>
    <property type="match status" value="1"/>
</dbReference>
<dbReference type="CDD" id="cd06173">
    <property type="entry name" value="MFS_MefA_like"/>
    <property type="match status" value="1"/>
</dbReference>
<evidence type="ECO:0000256" key="7">
    <source>
        <dbReference type="SAM" id="MobiDB-lite"/>
    </source>
</evidence>
<keyword evidence="3" id="KW-1003">Cell membrane</keyword>
<feature type="domain" description="Major facilitator superfamily (MFS) profile" evidence="9">
    <location>
        <begin position="279"/>
        <end position="467"/>
    </location>
</feature>
<feature type="transmembrane region" description="Helical" evidence="8">
    <location>
        <begin position="374"/>
        <end position="400"/>
    </location>
</feature>
<feature type="transmembrane region" description="Helical" evidence="8">
    <location>
        <begin position="78"/>
        <end position="97"/>
    </location>
</feature>
<dbReference type="GO" id="GO:0005886">
    <property type="term" value="C:plasma membrane"/>
    <property type="evidence" value="ECO:0007669"/>
    <property type="project" value="UniProtKB-SubCell"/>
</dbReference>
<dbReference type="Gene3D" id="1.20.1250.20">
    <property type="entry name" value="MFS general substrate transporter like domains"/>
    <property type="match status" value="1"/>
</dbReference>
<feature type="transmembrane region" description="Helical" evidence="8">
    <location>
        <begin position="412"/>
        <end position="435"/>
    </location>
</feature>
<proteinExistence type="predicted"/>
<feature type="transmembrane region" description="Helical" evidence="8">
    <location>
        <begin position="163"/>
        <end position="182"/>
    </location>
</feature>
<accession>A0A919CU01</accession>
<feature type="transmembrane region" description="Helical" evidence="8">
    <location>
        <begin position="109"/>
        <end position="128"/>
    </location>
</feature>
<keyword evidence="4 8" id="KW-0812">Transmembrane</keyword>
<evidence type="ECO:0000256" key="8">
    <source>
        <dbReference type="SAM" id="Phobius"/>
    </source>
</evidence>
<feature type="transmembrane region" description="Helical" evidence="8">
    <location>
        <begin position="319"/>
        <end position="338"/>
    </location>
</feature>
<feature type="region of interest" description="Disordered" evidence="7">
    <location>
        <begin position="1"/>
        <end position="55"/>
    </location>
</feature>
<feature type="transmembrane region" description="Helical" evidence="8">
    <location>
        <begin position="350"/>
        <end position="368"/>
    </location>
</feature>
<evidence type="ECO:0000313" key="11">
    <source>
        <dbReference type="Proteomes" id="UP000608955"/>
    </source>
</evidence>
<evidence type="ECO:0000259" key="9">
    <source>
        <dbReference type="PROSITE" id="PS50850"/>
    </source>
</evidence>
<dbReference type="InterPro" id="IPR036259">
    <property type="entry name" value="MFS_trans_sf"/>
</dbReference>
<dbReference type="PANTHER" id="PTHR23513:SF9">
    <property type="entry name" value="ENTEROBACTIN EXPORTER ENTS"/>
    <property type="match status" value="1"/>
</dbReference>
<feature type="compositionally biased region" description="Low complexity" evidence="7">
    <location>
        <begin position="1"/>
        <end position="12"/>
    </location>
</feature>
<evidence type="ECO:0000256" key="2">
    <source>
        <dbReference type="ARBA" id="ARBA00022448"/>
    </source>
</evidence>
<evidence type="ECO:0000256" key="6">
    <source>
        <dbReference type="ARBA" id="ARBA00023136"/>
    </source>
</evidence>
<keyword evidence="6 8" id="KW-0472">Membrane</keyword>
<keyword evidence="5 8" id="KW-1133">Transmembrane helix</keyword>
<dbReference type="PANTHER" id="PTHR23513">
    <property type="entry name" value="INTEGRAL MEMBRANE EFFLUX PROTEIN-RELATED"/>
    <property type="match status" value="1"/>
</dbReference>
<feature type="transmembrane region" description="Helical" evidence="8">
    <location>
        <begin position="441"/>
        <end position="462"/>
    </location>
</feature>
<feature type="compositionally biased region" description="Low complexity" evidence="7">
    <location>
        <begin position="26"/>
        <end position="48"/>
    </location>
</feature>
<name>A0A919CU01_9ACTN</name>
<feature type="transmembrane region" description="Helical" evidence="8">
    <location>
        <begin position="203"/>
        <end position="229"/>
    </location>
</feature>
<keyword evidence="2" id="KW-0813">Transport</keyword>
<protein>
    <submittedName>
        <fullName evidence="10">MFS transporter</fullName>
    </submittedName>
</protein>
<evidence type="ECO:0000256" key="5">
    <source>
        <dbReference type="ARBA" id="ARBA00022989"/>
    </source>
</evidence>
<dbReference type="EMBL" id="BMVF01000003">
    <property type="protein sequence ID" value="GHD85867.1"/>
    <property type="molecule type" value="Genomic_DNA"/>
</dbReference>
<evidence type="ECO:0000256" key="4">
    <source>
        <dbReference type="ARBA" id="ARBA00022692"/>
    </source>
</evidence>
<keyword evidence="11" id="KW-1185">Reference proteome</keyword>
<dbReference type="GO" id="GO:0022857">
    <property type="term" value="F:transmembrane transporter activity"/>
    <property type="evidence" value="ECO:0007669"/>
    <property type="project" value="InterPro"/>
</dbReference>
<dbReference type="InterPro" id="IPR020846">
    <property type="entry name" value="MFS_dom"/>
</dbReference>